<comment type="caution">
    <text evidence="2">The sequence shown here is derived from an EMBL/GenBank/DDBJ whole genome shotgun (WGS) entry which is preliminary data.</text>
</comment>
<gene>
    <name evidence="2" type="ORF">PGTUg99_028338</name>
</gene>
<evidence type="ECO:0000313" key="3">
    <source>
        <dbReference type="Proteomes" id="UP000325313"/>
    </source>
</evidence>
<evidence type="ECO:0000256" key="1">
    <source>
        <dbReference type="SAM" id="MobiDB-lite"/>
    </source>
</evidence>
<dbReference type="Proteomes" id="UP000325313">
    <property type="component" value="Unassembled WGS sequence"/>
</dbReference>
<reference evidence="2 3" key="1">
    <citation type="submission" date="2019-05" db="EMBL/GenBank/DDBJ databases">
        <title>Emergence of the Ug99 lineage of the wheat stem rust pathogen through somatic hybridization.</title>
        <authorList>
            <person name="Li F."/>
            <person name="Upadhyaya N.M."/>
            <person name="Sperschneider J."/>
            <person name="Matny O."/>
            <person name="Nguyen-Phuc H."/>
            <person name="Mago R."/>
            <person name="Raley C."/>
            <person name="Miller M.E."/>
            <person name="Silverstein K.A.T."/>
            <person name="Henningsen E."/>
            <person name="Hirsch C.D."/>
            <person name="Visser B."/>
            <person name="Pretorius Z.A."/>
            <person name="Steffenson B.J."/>
            <person name="Schwessinger B."/>
            <person name="Dodds P.N."/>
            <person name="Figueroa M."/>
        </authorList>
    </citation>
    <scope>NUCLEOTIDE SEQUENCE [LARGE SCALE GENOMIC DNA]</scope>
    <source>
        <strain evidence="2 3">Ug99</strain>
    </source>
</reference>
<protein>
    <submittedName>
        <fullName evidence="2">Uncharacterized protein</fullName>
    </submittedName>
</protein>
<sequence>MSIGQLAVERSDSQSDQDQVASELRTDSEPGDWDNAIIKHSHAIVEHQTIFQVLVISLDGQLTRTLRRPSDEFFDLSPA</sequence>
<dbReference type="AlphaFoldDB" id="A0A5B0RPU3"/>
<dbReference type="EMBL" id="VDEP01000170">
    <property type="protein sequence ID" value="KAA1126853.1"/>
    <property type="molecule type" value="Genomic_DNA"/>
</dbReference>
<proteinExistence type="predicted"/>
<feature type="region of interest" description="Disordered" evidence="1">
    <location>
        <begin position="1"/>
        <end position="33"/>
    </location>
</feature>
<organism evidence="2 3">
    <name type="scientific">Puccinia graminis f. sp. tritici</name>
    <dbReference type="NCBI Taxonomy" id="56615"/>
    <lineage>
        <taxon>Eukaryota</taxon>
        <taxon>Fungi</taxon>
        <taxon>Dikarya</taxon>
        <taxon>Basidiomycota</taxon>
        <taxon>Pucciniomycotina</taxon>
        <taxon>Pucciniomycetes</taxon>
        <taxon>Pucciniales</taxon>
        <taxon>Pucciniaceae</taxon>
        <taxon>Puccinia</taxon>
    </lineage>
</organism>
<name>A0A5B0RPU3_PUCGR</name>
<evidence type="ECO:0000313" key="2">
    <source>
        <dbReference type="EMBL" id="KAA1126853.1"/>
    </source>
</evidence>
<accession>A0A5B0RPU3</accession>